<dbReference type="InterPro" id="IPR009003">
    <property type="entry name" value="Peptidase_S1_PA"/>
</dbReference>
<dbReference type="InterPro" id="IPR001254">
    <property type="entry name" value="Trypsin_dom"/>
</dbReference>
<reference evidence="3" key="1">
    <citation type="submission" date="2022-11" db="UniProtKB">
        <authorList>
            <consortium name="WormBaseParasite"/>
        </authorList>
    </citation>
    <scope>IDENTIFICATION</scope>
</reference>
<dbReference type="SUPFAM" id="SSF50494">
    <property type="entry name" value="Trypsin-like serine proteases"/>
    <property type="match status" value="1"/>
</dbReference>
<dbReference type="Gene3D" id="2.40.10.10">
    <property type="entry name" value="Trypsin-like serine proteases"/>
    <property type="match status" value="1"/>
</dbReference>
<dbReference type="PANTHER" id="PTHR24260">
    <property type="match status" value="1"/>
</dbReference>
<accession>A0A914YBB6</accession>
<dbReference type="GO" id="GO:0004252">
    <property type="term" value="F:serine-type endopeptidase activity"/>
    <property type="evidence" value="ECO:0007669"/>
    <property type="project" value="InterPro"/>
</dbReference>
<dbReference type="InterPro" id="IPR051333">
    <property type="entry name" value="CLIP_Serine_Protease"/>
</dbReference>
<dbReference type="AlphaFoldDB" id="A0A914YBB6"/>
<evidence type="ECO:0000313" key="3">
    <source>
        <dbReference type="WBParaSite" id="PSU_v2.g14774.t1"/>
    </source>
</evidence>
<dbReference type="Proteomes" id="UP000887577">
    <property type="component" value="Unplaced"/>
</dbReference>
<dbReference type="InterPro" id="IPR043504">
    <property type="entry name" value="Peptidase_S1_PA_chymotrypsin"/>
</dbReference>
<evidence type="ECO:0000313" key="2">
    <source>
        <dbReference type="Proteomes" id="UP000887577"/>
    </source>
</evidence>
<keyword evidence="2" id="KW-1185">Reference proteome</keyword>
<protein>
    <submittedName>
        <fullName evidence="3">Peptidase S1 domain-containing protein</fullName>
    </submittedName>
</protein>
<dbReference type="PANTHER" id="PTHR24260:SF136">
    <property type="entry name" value="GH08193P-RELATED"/>
    <property type="match status" value="1"/>
</dbReference>
<dbReference type="InterPro" id="IPR018114">
    <property type="entry name" value="TRYPSIN_HIS"/>
</dbReference>
<dbReference type="WBParaSite" id="PSU_v2.g14774.t1">
    <property type="protein sequence ID" value="PSU_v2.g14774.t1"/>
    <property type="gene ID" value="PSU_v2.g14774"/>
</dbReference>
<dbReference type="GO" id="GO:0006508">
    <property type="term" value="P:proteolysis"/>
    <property type="evidence" value="ECO:0007669"/>
    <property type="project" value="InterPro"/>
</dbReference>
<dbReference type="PROSITE" id="PS00134">
    <property type="entry name" value="TRYPSIN_HIS"/>
    <property type="match status" value="1"/>
</dbReference>
<sequence length="248" mass="27851">MNGHPAPTEKYHNVVRLIPYIMALDPNGTEKYPLTGLGSCTGSIISDRHILTAGHCVTLPHGVPAVELRAFFIEYRPIKFDPTQEPIVANFKELGLATTVHFHKGWHWQHFQDDIAIIEFPEGTVLGEPVVLGKNYEEGDKDIGINLGYGDMDITRMFNIFVKFFKVVIPSIFLAHVSQHPKTLLEVDLPIFLKKDCLINNVTHPNICAGNSTHRAGQGDSDFTTYMRVSAYCDWIEETTNKEAKCVE</sequence>
<dbReference type="PROSITE" id="PS50240">
    <property type="entry name" value="TRYPSIN_DOM"/>
    <property type="match status" value="1"/>
</dbReference>
<name>A0A914YBB6_9BILA</name>
<dbReference type="SMART" id="SM00020">
    <property type="entry name" value="Tryp_SPc"/>
    <property type="match status" value="1"/>
</dbReference>
<evidence type="ECO:0000259" key="1">
    <source>
        <dbReference type="PROSITE" id="PS50240"/>
    </source>
</evidence>
<feature type="domain" description="Peptidase S1" evidence="1">
    <location>
        <begin position="1"/>
        <end position="241"/>
    </location>
</feature>
<dbReference type="Pfam" id="PF00089">
    <property type="entry name" value="Trypsin"/>
    <property type="match status" value="1"/>
</dbReference>
<organism evidence="2 3">
    <name type="scientific">Panagrolaimus superbus</name>
    <dbReference type="NCBI Taxonomy" id="310955"/>
    <lineage>
        <taxon>Eukaryota</taxon>
        <taxon>Metazoa</taxon>
        <taxon>Ecdysozoa</taxon>
        <taxon>Nematoda</taxon>
        <taxon>Chromadorea</taxon>
        <taxon>Rhabditida</taxon>
        <taxon>Tylenchina</taxon>
        <taxon>Panagrolaimomorpha</taxon>
        <taxon>Panagrolaimoidea</taxon>
        <taxon>Panagrolaimidae</taxon>
        <taxon>Panagrolaimus</taxon>
    </lineage>
</organism>
<proteinExistence type="predicted"/>